<organism evidence="10 11">
    <name type="scientific">Streptococcus pacificus</name>
    <dbReference type="NCBI Taxonomy" id="2740577"/>
    <lineage>
        <taxon>Bacteria</taxon>
        <taxon>Bacillati</taxon>
        <taxon>Bacillota</taxon>
        <taxon>Bacilli</taxon>
        <taxon>Lactobacillales</taxon>
        <taxon>Streptococcaceae</taxon>
        <taxon>Streptococcus</taxon>
    </lineage>
</organism>
<dbReference type="Proteomes" id="UP000653045">
    <property type="component" value="Unassembled WGS sequence"/>
</dbReference>
<evidence type="ECO:0000256" key="9">
    <source>
        <dbReference type="ARBA" id="ARBA00023136"/>
    </source>
</evidence>
<dbReference type="SMART" id="SM01323">
    <property type="entry name" value="YajC"/>
    <property type="match status" value="1"/>
</dbReference>
<keyword evidence="3" id="KW-0813">Transport</keyword>
<evidence type="ECO:0000256" key="7">
    <source>
        <dbReference type="ARBA" id="ARBA00022989"/>
    </source>
</evidence>
<evidence type="ECO:0000256" key="6">
    <source>
        <dbReference type="ARBA" id="ARBA00022927"/>
    </source>
</evidence>
<comment type="caution">
    <text evidence="10">The sequence shown here is derived from an EMBL/GenBank/DDBJ whole genome shotgun (WGS) entry which is preliminary data.</text>
</comment>
<comment type="similarity">
    <text evidence="2">Belongs to the YajC family.</text>
</comment>
<keyword evidence="5" id="KW-0812">Transmembrane</keyword>
<keyword evidence="6" id="KW-0653">Protein transport</keyword>
<evidence type="ECO:0000256" key="3">
    <source>
        <dbReference type="ARBA" id="ARBA00022448"/>
    </source>
</evidence>
<evidence type="ECO:0000256" key="2">
    <source>
        <dbReference type="ARBA" id="ARBA00006742"/>
    </source>
</evidence>
<dbReference type="EMBL" id="JAENBO010000006">
    <property type="protein sequence ID" value="MBJ8326436.1"/>
    <property type="molecule type" value="Genomic_DNA"/>
</dbReference>
<keyword evidence="7" id="KW-1133">Transmembrane helix</keyword>
<dbReference type="NCBIfam" id="NF005100">
    <property type="entry name" value="PRK06531.1"/>
    <property type="match status" value="1"/>
</dbReference>
<evidence type="ECO:0000313" key="11">
    <source>
        <dbReference type="Proteomes" id="UP000653045"/>
    </source>
</evidence>
<proteinExistence type="inferred from homology"/>
<evidence type="ECO:0000313" key="10">
    <source>
        <dbReference type="EMBL" id="MBJ8326436.1"/>
    </source>
</evidence>
<dbReference type="Pfam" id="PF02699">
    <property type="entry name" value="YajC"/>
    <property type="match status" value="1"/>
</dbReference>
<gene>
    <name evidence="10" type="primary">yajC</name>
    <name evidence="10" type="ORF">JHK62_07095</name>
</gene>
<dbReference type="InterPro" id="IPR003849">
    <property type="entry name" value="Preprotein_translocase_YajC"/>
</dbReference>
<dbReference type="RefSeq" id="WP_199576073.1">
    <property type="nucleotide sequence ID" value="NZ_JAENBO010000006.1"/>
</dbReference>
<evidence type="ECO:0000256" key="5">
    <source>
        <dbReference type="ARBA" id="ARBA00022692"/>
    </source>
</evidence>
<accession>A0ABS0ZKF6</accession>
<keyword evidence="9" id="KW-0472">Membrane</keyword>
<evidence type="ECO:0000256" key="8">
    <source>
        <dbReference type="ARBA" id="ARBA00023010"/>
    </source>
</evidence>
<keyword evidence="4" id="KW-1003">Cell membrane</keyword>
<evidence type="ECO:0000256" key="1">
    <source>
        <dbReference type="ARBA" id="ARBA00004162"/>
    </source>
</evidence>
<evidence type="ECO:0000256" key="4">
    <source>
        <dbReference type="ARBA" id="ARBA00022475"/>
    </source>
</evidence>
<name>A0ABS0ZKF6_9STRE</name>
<protein>
    <submittedName>
        <fullName evidence="10">Preprotein translocase subunit YajC</fullName>
    </submittedName>
</protein>
<dbReference type="PANTHER" id="PTHR33909:SF1">
    <property type="entry name" value="SEC TRANSLOCON ACCESSORY COMPLEX SUBUNIT YAJC"/>
    <property type="match status" value="1"/>
</dbReference>
<dbReference type="NCBIfam" id="TIGR00739">
    <property type="entry name" value="yajC"/>
    <property type="match status" value="1"/>
</dbReference>
<keyword evidence="11" id="KW-1185">Reference proteome</keyword>
<sequence>MNYTILLMFALFMGITFFMQRQQKKQMQKQLDELKTLSKGDEIVTIGGLYALVDEVDTDNNKVVLDVEGVYLTYALTSIKRIVSRANEQGAIVESVSVEDAKDNSVESAIEE</sequence>
<keyword evidence="8" id="KW-0811">Translocation</keyword>
<dbReference type="PANTHER" id="PTHR33909">
    <property type="entry name" value="SEC TRANSLOCON ACCESSORY COMPLEX SUBUNIT YAJC"/>
    <property type="match status" value="1"/>
</dbReference>
<comment type="subcellular location">
    <subcellularLocation>
        <location evidence="1">Cell membrane</location>
        <topology evidence="1">Single-pass membrane protein</topology>
    </subcellularLocation>
</comment>
<reference evidence="10 11" key="1">
    <citation type="journal article" date="2021" name="Int. J. Syst. Evol. Microbiol.">
        <title>Streptococcus vicugnae sp. nov., isolated from faeces of alpacas (Vicugna pacos) and cattle (Bos taurus), Streptococcus zalophi sp. nov., and Streptococcus pacificus sp. nov., isolated from respiratory tract of California sea lions (Zalophus californianus).</title>
        <authorList>
            <person name="Volokhov D.V."/>
            <person name="Zagorodnyaya T.A."/>
            <person name="Shen Z."/>
            <person name="Blom J."/>
            <person name="Furtak V.A."/>
            <person name="Eisenberg T."/>
            <person name="Fan P."/>
            <person name="Jeong K.C."/>
            <person name="Gao Y."/>
            <person name="Zhang S."/>
            <person name="Amselle M."/>
        </authorList>
    </citation>
    <scope>NUCLEOTIDE SEQUENCE [LARGE SCALE GENOMIC DNA]</scope>
    <source>
        <strain evidence="10 11">CSL7591</strain>
    </source>
</reference>